<dbReference type="Proteomes" id="UP000490535">
    <property type="component" value="Unassembled WGS sequence"/>
</dbReference>
<comment type="caution">
    <text evidence="1">The sequence shown here is derived from an EMBL/GenBank/DDBJ whole genome shotgun (WGS) entry which is preliminary data.</text>
</comment>
<organism evidence="1 2">
    <name type="scientific">Acinetobacter bereziniae</name>
    <name type="common">Acinetobacter genomosp. 10</name>
    <dbReference type="NCBI Taxonomy" id="106648"/>
    <lineage>
        <taxon>Bacteria</taxon>
        <taxon>Pseudomonadati</taxon>
        <taxon>Pseudomonadota</taxon>
        <taxon>Gammaproteobacteria</taxon>
        <taxon>Moraxellales</taxon>
        <taxon>Moraxellaceae</taxon>
        <taxon>Acinetobacter</taxon>
    </lineage>
</organism>
<dbReference type="EMBL" id="WNDP01000326">
    <property type="protein sequence ID" value="KAF1010288.1"/>
    <property type="molecule type" value="Genomic_DNA"/>
</dbReference>
<evidence type="ECO:0000313" key="1">
    <source>
        <dbReference type="EMBL" id="KAF1010288.1"/>
    </source>
</evidence>
<sequence length="82" mass="9449">MISKLCIDKVNSISKNQTQELYKLCKEIDMEPHVLKLLNKVNLITPEHIHLNSFMFEPLVDMSMNNLVSLYSSIRNLDSTIA</sequence>
<evidence type="ECO:0000313" key="2">
    <source>
        <dbReference type="Proteomes" id="UP000490535"/>
    </source>
</evidence>
<protein>
    <submittedName>
        <fullName evidence="1">Uncharacterized protein</fullName>
    </submittedName>
</protein>
<gene>
    <name evidence="1" type="ORF">GAK29_05077</name>
</gene>
<name>A0A833P8L9_ACIBZ</name>
<proteinExistence type="predicted"/>
<dbReference type="AlphaFoldDB" id="A0A833P8L9"/>
<reference evidence="2" key="1">
    <citation type="journal article" date="2020" name="MBio">
        <title>Horizontal gene transfer to a defensive symbiont with a reduced genome amongst a multipartite beetle microbiome.</title>
        <authorList>
            <person name="Waterworth S.C."/>
            <person name="Florez L.V."/>
            <person name="Rees E.R."/>
            <person name="Hertweck C."/>
            <person name="Kaltenpoth M."/>
            <person name="Kwan J.C."/>
        </authorList>
    </citation>
    <scope>NUCLEOTIDE SEQUENCE [LARGE SCALE GENOMIC DNA]</scope>
</reference>
<accession>A0A833P8L9</accession>